<evidence type="ECO:0000256" key="9">
    <source>
        <dbReference type="ARBA" id="ARBA00040505"/>
    </source>
</evidence>
<comment type="similarity">
    <text evidence="2">Belongs to the aminoglycoside phosphotransferase family.</text>
</comment>
<dbReference type="EMBL" id="BLXT01002217">
    <property type="protein sequence ID" value="GFN92091.1"/>
    <property type="molecule type" value="Genomic_DNA"/>
</dbReference>
<gene>
    <name evidence="12" type="ORF">PoB_001859700</name>
</gene>
<evidence type="ECO:0000256" key="4">
    <source>
        <dbReference type="ARBA" id="ARBA00022679"/>
    </source>
</evidence>
<evidence type="ECO:0000256" key="7">
    <source>
        <dbReference type="ARBA" id="ARBA00037368"/>
    </source>
</evidence>
<dbReference type="InterPro" id="IPR011009">
    <property type="entry name" value="Kinase-like_dom_sf"/>
</dbReference>
<dbReference type="EC" id="2.7.1.81" evidence="8"/>
<dbReference type="PANTHER" id="PTHR21064:SF1">
    <property type="entry name" value="HYDROXYLYSINE KINASE"/>
    <property type="match status" value="1"/>
</dbReference>
<evidence type="ECO:0000256" key="2">
    <source>
        <dbReference type="ARBA" id="ARBA00006219"/>
    </source>
</evidence>
<evidence type="ECO:0000259" key="11">
    <source>
        <dbReference type="Pfam" id="PF01636"/>
    </source>
</evidence>
<keyword evidence="13" id="KW-1185">Reference proteome</keyword>
<evidence type="ECO:0000256" key="3">
    <source>
        <dbReference type="ARBA" id="ARBA00022490"/>
    </source>
</evidence>
<dbReference type="PANTHER" id="PTHR21064">
    <property type="entry name" value="AMINOGLYCOSIDE PHOSPHOTRANSFERASE DOMAIN-CONTAINING PROTEIN-RELATED"/>
    <property type="match status" value="1"/>
</dbReference>
<evidence type="ECO:0000256" key="10">
    <source>
        <dbReference type="SAM" id="MobiDB-lite"/>
    </source>
</evidence>
<dbReference type="AlphaFoldDB" id="A0AAV3ZC40"/>
<feature type="domain" description="Aminoglycoside phosphotransferase" evidence="11">
    <location>
        <begin position="96"/>
        <end position="294"/>
    </location>
</feature>
<dbReference type="FunFam" id="3.90.1200.10:FF:000007">
    <property type="entry name" value="hydroxylysine kinase isoform X1"/>
    <property type="match status" value="1"/>
</dbReference>
<evidence type="ECO:0000313" key="13">
    <source>
        <dbReference type="Proteomes" id="UP000735302"/>
    </source>
</evidence>
<evidence type="ECO:0000256" key="8">
    <source>
        <dbReference type="ARBA" id="ARBA00038873"/>
    </source>
</evidence>
<comment type="function">
    <text evidence="7">Catalyzes the GTP-dependent phosphorylation of 5-hydroxy-L-lysine.</text>
</comment>
<sequence>MSSDTVVDSNMNSSKRESGLAVPDEALCPHIEDMESSVKQMLKVNYGLTMTSLKQLNGYDDLNLHVKTEPEYSNSHIDAHHPEGFFLKILNVNDSRRPELMYAQRSLMDHIISKGIVCQEAIRGINGEVFTEITSPNTKGEKVTYLVSLRNFLPGRVMADCRLTAGLLYNLGSYTAKIIDALQDFSHPYYETFDPLWNLSNLSKVSEVTFAVKEEEKRKLSEDVIKQFETQVLPNRHTLRKGQIHGDINENNILVDDVCSDSRVPQFTGLLDFQDSAYSYTVYDISLCISYMLMFGKSDVPQLEIPGHILAGYNSIVELTPAEKRVLRICIAARMVMSLVYGAYTYHMDPSNEYVLETSRFGWQALTQFWAADEQKMQDGWDEIVKSYKSN</sequence>
<feature type="compositionally biased region" description="Polar residues" evidence="10">
    <location>
        <begin position="1"/>
        <end position="13"/>
    </location>
</feature>
<proteinExistence type="inferred from homology"/>
<reference evidence="12 13" key="1">
    <citation type="journal article" date="2021" name="Elife">
        <title>Chloroplast acquisition without the gene transfer in kleptoplastic sea slugs, Plakobranchus ocellatus.</title>
        <authorList>
            <person name="Maeda T."/>
            <person name="Takahashi S."/>
            <person name="Yoshida T."/>
            <person name="Shimamura S."/>
            <person name="Takaki Y."/>
            <person name="Nagai Y."/>
            <person name="Toyoda A."/>
            <person name="Suzuki Y."/>
            <person name="Arimoto A."/>
            <person name="Ishii H."/>
            <person name="Satoh N."/>
            <person name="Nishiyama T."/>
            <person name="Hasebe M."/>
            <person name="Maruyama T."/>
            <person name="Minagawa J."/>
            <person name="Obokata J."/>
            <person name="Shigenobu S."/>
        </authorList>
    </citation>
    <scope>NUCLEOTIDE SEQUENCE [LARGE SCALE GENOMIC DNA]</scope>
</reference>
<dbReference type="GO" id="GO:0005737">
    <property type="term" value="C:cytoplasm"/>
    <property type="evidence" value="ECO:0007669"/>
    <property type="project" value="UniProtKB-SubCell"/>
</dbReference>
<dbReference type="Proteomes" id="UP000735302">
    <property type="component" value="Unassembled WGS sequence"/>
</dbReference>
<feature type="region of interest" description="Disordered" evidence="10">
    <location>
        <begin position="1"/>
        <end position="21"/>
    </location>
</feature>
<organism evidence="12 13">
    <name type="scientific">Plakobranchus ocellatus</name>
    <dbReference type="NCBI Taxonomy" id="259542"/>
    <lineage>
        <taxon>Eukaryota</taxon>
        <taxon>Metazoa</taxon>
        <taxon>Spiralia</taxon>
        <taxon>Lophotrochozoa</taxon>
        <taxon>Mollusca</taxon>
        <taxon>Gastropoda</taxon>
        <taxon>Heterobranchia</taxon>
        <taxon>Euthyneura</taxon>
        <taxon>Panpulmonata</taxon>
        <taxon>Sacoglossa</taxon>
        <taxon>Placobranchoidea</taxon>
        <taxon>Plakobranchidae</taxon>
        <taxon>Plakobranchus</taxon>
    </lineage>
</organism>
<evidence type="ECO:0000256" key="1">
    <source>
        <dbReference type="ARBA" id="ARBA00004496"/>
    </source>
</evidence>
<comment type="caution">
    <text evidence="12">The sequence shown here is derived from an EMBL/GenBank/DDBJ whole genome shotgun (WGS) entry which is preliminary data.</text>
</comment>
<accession>A0AAV3ZC40</accession>
<dbReference type="Pfam" id="PF01636">
    <property type="entry name" value="APH"/>
    <property type="match status" value="1"/>
</dbReference>
<protein>
    <recommendedName>
        <fullName evidence="9">Hydroxylysine kinase</fullName>
        <ecNumber evidence="8">2.7.1.81</ecNumber>
    </recommendedName>
</protein>
<keyword evidence="5 12" id="KW-0418">Kinase</keyword>
<keyword evidence="3" id="KW-0963">Cytoplasm</keyword>
<dbReference type="Gene3D" id="3.90.1200.10">
    <property type="match status" value="1"/>
</dbReference>
<evidence type="ECO:0000256" key="5">
    <source>
        <dbReference type="ARBA" id="ARBA00022777"/>
    </source>
</evidence>
<comment type="subcellular location">
    <subcellularLocation>
        <location evidence="1">Cytoplasm</location>
    </subcellularLocation>
</comment>
<dbReference type="GO" id="GO:0047992">
    <property type="term" value="F:hydroxylysine kinase activity"/>
    <property type="evidence" value="ECO:0007669"/>
    <property type="project" value="UniProtKB-EC"/>
</dbReference>
<evidence type="ECO:0000313" key="12">
    <source>
        <dbReference type="EMBL" id="GFN92091.1"/>
    </source>
</evidence>
<comment type="catalytic activity">
    <reaction evidence="6">
        <text>(5R)-5-hydroxy-L-lysine + GTP = (5R)-5-phosphooxy-L-lysine + GDP + H(+)</text>
        <dbReference type="Rhea" id="RHEA:19049"/>
        <dbReference type="ChEBI" id="CHEBI:15378"/>
        <dbReference type="ChEBI" id="CHEBI:37565"/>
        <dbReference type="ChEBI" id="CHEBI:57882"/>
        <dbReference type="ChEBI" id="CHEBI:58189"/>
        <dbReference type="ChEBI" id="CHEBI:58357"/>
        <dbReference type="EC" id="2.7.1.81"/>
    </reaction>
</comment>
<keyword evidence="4" id="KW-0808">Transferase</keyword>
<dbReference type="InterPro" id="IPR050249">
    <property type="entry name" value="Pseudomonas-type_ThrB"/>
</dbReference>
<dbReference type="SUPFAM" id="SSF56112">
    <property type="entry name" value="Protein kinase-like (PK-like)"/>
    <property type="match status" value="1"/>
</dbReference>
<evidence type="ECO:0000256" key="6">
    <source>
        <dbReference type="ARBA" id="ARBA00036820"/>
    </source>
</evidence>
<name>A0AAV3ZC40_9GAST</name>
<dbReference type="InterPro" id="IPR002575">
    <property type="entry name" value="Aminoglycoside_PTrfase"/>
</dbReference>